<gene>
    <name evidence="1" type="ORF">PDENDC454_05321</name>
</gene>
<protein>
    <submittedName>
        <fullName evidence="1">Uncharacterized protein</fullName>
    </submittedName>
</protein>
<sequence length="106" mass="11989">MAYRTGIVSVSDVKYATIEISGHMGYELMRHTKPVTIGEMEKMLAQLEGKPPKQKQQLKANLFTEVVEQEHRRSCPARVGLTTYVFRWLASSGWDAPRPMVPARGL</sequence>
<name>H3SC28_9BACL</name>
<evidence type="ECO:0000313" key="1">
    <source>
        <dbReference type="EMBL" id="EHQ63542.1"/>
    </source>
</evidence>
<evidence type="ECO:0000313" key="2">
    <source>
        <dbReference type="Proteomes" id="UP000003900"/>
    </source>
</evidence>
<proteinExistence type="predicted"/>
<dbReference type="STRING" id="1131935.PDENDC454_05321"/>
<keyword evidence="2" id="KW-1185">Reference proteome</keyword>
<reference evidence="1 2" key="1">
    <citation type="journal article" date="2012" name="J. Bacteriol.">
        <title>Genome Sequence of the Pattern-Forming Social Bacterium Paenibacillus dendritiformis C454 Chiral Morphotype.</title>
        <authorList>
            <person name="Sirota-Madi A."/>
            <person name="Olender T."/>
            <person name="Helman Y."/>
            <person name="Brainis I."/>
            <person name="Finkelshtein A."/>
            <person name="Roth D."/>
            <person name="Hagai E."/>
            <person name="Leshkowitz D."/>
            <person name="Brodsky L."/>
            <person name="Galatenko V."/>
            <person name="Nikolaev V."/>
            <person name="Gutnick D.L."/>
            <person name="Lancet D."/>
            <person name="Ben-Jacob E."/>
        </authorList>
    </citation>
    <scope>NUCLEOTIDE SEQUENCE [LARGE SCALE GENOMIC DNA]</scope>
    <source>
        <strain evidence="1 2">C454</strain>
    </source>
</reference>
<dbReference type="AlphaFoldDB" id="H3SC28"/>
<dbReference type="Proteomes" id="UP000003900">
    <property type="component" value="Unassembled WGS sequence"/>
</dbReference>
<dbReference type="EMBL" id="AHKH01000008">
    <property type="protein sequence ID" value="EHQ63542.1"/>
    <property type="molecule type" value="Genomic_DNA"/>
</dbReference>
<organism evidence="1 2">
    <name type="scientific">Paenibacillus dendritiformis C454</name>
    <dbReference type="NCBI Taxonomy" id="1131935"/>
    <lineage>
        <taxon>Bacteria</taxon>
        <taxon>Bacillati</taxon>
        <taxon>Bacillota</taxon>
        <taxon>Bacilli</taxon>
        <taxon>Bacillales</taxon>
        <taxon>Paenibacillaceae</taxon>
        <taxon>Paenibacillus</taxon>
    </lineage>
</organism>
<accession>H3SC28</accession>
<comment type="caution">
    <text evidence="1">The sequence shown here is derived from an EMBL/GenBank/DDBJ whole genome shotgun (WGS) entry which is preliminary data.</text>
</comment>